<comment type="caution">
    <text evidence="13">The sequence shown here is derived from an EMBL/GenBank/DDBJ whole genome shotgun (WGS) entry which is preliminary data.</text>
</comment>
<keyword evidence="8 11" id="KW-0067">ATP-binding</keyword>
<keyword evidence="6 11" id="KW-0548">Nucleotidyltransferase</keyword>
<reference evidence="13 14" key="1">
    <citation type="journal article" date="2011" name="Front. Microbiol.">
        <title>Genomic signatures of strain selection and enhancement in Bacillus atrophaeus var. globigii, a historical biowarfare simulant.</title>
        <authorList>
            <person name="Gibbons H.S."/>
            <person name="Broomall S.M."/>
            <person name="McNew L.A."/>
            <person name="Daligault H."/>
            <person name="Chapman C."/>
            <person name="Bruce D."/>
            <person name="Karavis M."/>
            <person name="Krepps M."/>
            <person name="McGregor P.A."/>
            <person name="Hong C."/>
            <person name="Park K.H."/>
            <person name="Akmal A."/>
            <person name="Feldman A."/>
            <person name="Lin J.S."/>
            <person name="Chang W.E."/>
            <person name="Higgs B.W."/>
            <person name="Demirev P."/>
            <person name="Lindquist J."/>
            <person name="Liem A."/>
            <person name="Fochler E."/>
            <person name="Read T.D."/>
            <person name="Tapia R."/>
            <person name="Johnson S."/>
            <person name="Bishop-Lilly K.A."/>
            <person name="Detter C."/>
            <person name="Han C."/>
            <person name="Sozhamannan S."/>
            <person name="Rosenzweig C.N."/>
            <person name="Skowronski E.W."/>
        </authorList>
    </citation>
    <scope>NUCLEOTIDE SEQUENCE [LARGE SCALE GENOMIC DNA]</scope>
    <source>
        <strain evidence="13 14">MLST1</strain>
    </source>
</reference>
<evidence type="ECO:0000256" key="9">
    <source>
        <dbReference type="ARBA" id="ARBA00023027"/>
    </source>
</evidence>
<evidence type="ECO:0000313" key="13">
    <source>
        <dbReference type="EMBL" id="RUO25281.1"/>
    </source>
</evidence>
<keyword evidence="14" id="KW-1185">Reference proteome</keyword>
<dbReference type="SUPFAM" id="SSF52374">
    <property type="entry name" value="Nucleotidylyl transferase"/>
    <property type="match status" value="1"/>
</dbReference>
<dbReference type="PANTHER" id="PTHR39321">
    <property type="entry name" value="NICOTINATE-NUCLEOTIDE ADENYLYLTRANSFERASE-RELATED"/>
    <property type="match status" value="1"/>
</dbReference>
<dbReference type="HAMAP" id="MF_00244">
    <property type="entry name" value="NaMN_adenylyltr"/>
    <property type="match status" value="1"/>
</dbReference>
<evidence type="ECO:0000313" key="14">
    <source>
        <dbReference type="Proteomes" id="UP000288293"/>
    </source>
</evidence>
<gene>
    <name evidence="11" type="primary">nadD</name>
    <name evidence="13" type="ORF">CWE09_00645</name>
</gene>
<keyword evidence="7 11" id="KW-0547">Nucleotide-binding</keyword>
<proteinExistence type="inferred from homology"/>
<evidence type="ECO:0000256" key="10">
    <source>
        <dbReference type="ARBA" id="ARBA00048721"/>
    </source>
</evidence>
<dbReference type="EMBL" id="PIPL01000001">
    <property type="protein sequence ID" value="RUO25281.1"/>
    <property type="molecule type" value="Genomic_DNA"/>
</dbReference>
<dbReference type="InterPro" id="IPR004821">
    <property type="entry name" value="Cyt_trans-like"/>
</dbReference>
<evidence type="ECO:0000256" key="6">
    <source>
        <dbReference type="ARBA" id="ARBA00022695"/>
    </source>
</evidence>
<dbReference type="GO" id="GO:0005524">
    <property type="term" value="F:ATP binding"/>
    <property type="evidence" value="ECO:0007669"/>
    <property type="project" value="UniProtKB-KW"/>
</dbReference>
<comment type="catalytic activity">
    <reaction evidence="10 11">
        <text>nicotinate beta-D-ribonucleotide + ATP + H(+) = deamido-NAD(+) + diphosphate</text>
        <dbReference type="Rhea" id="RHEA:22860"/>
        <dbReference type="ChEBI" id="CHEBI:15378"/>
        <dbReference type="ChEBI" id="CHEBI:30616"/>
        <dbReference type="ChEBI" id="CHEBI:33019"/>
        <dbReference type="ChEBI" id="CHEBI:57502"/>
        <dbReference type="ChEBI" id="CHEBI:58437"/>
        <dbReference type="EC" id="2.7.7.18"/>
    </reaction>
</comment>
<evidence type="ECO:0000256" key="8">
    <source>
        <dbReference type="ARBA" id="ARBA00022840"/>
    </source>
</evidence>
<evidence type="ECO:0000259" key="12">
    <source>
        <dbReference type="Pfam" id="PF01467"/>
    </source>
</evidence>
<dbReference type="NCBIfam" id="NF000839">
    <property type="entry name" value="PRK00071.1-1"/>
    <property type="match status" value="1"/>
</dbReference>
<feature type="domain" description="Cytidyltransferase-like" evidence="12">
    <location>
        <begin position="11"/>
        <end position="188"/>
    </location>
</feature>
<comment type="function">
    <text evidence="1 11">Catalyzes the reversible adenylation of nicotinate mononucleotide (NaMN) to nicotinic acid adenine dinucleotide (NaAD).</text>
</comment>
<comment type="similarity">
    <text evidence="3 11">Belongs to the NadD family.</text>
</comment>
<organism evidence="13 14">
    <name type="scientific">Aliidiomarina minuta</name>
    <dbReference type="NCBI Taxonomy" id="880057"/>
    <lineage>
        <taxon>Bacteria</taxon>
        <taxon>Pseudomonadati</taxon>
        <taxon>Pseudomonadota</taxon>
        <taxon>Gammaproteobacteria</taxon>
        <taxon>Alteromonadales</taxon>
        <taxon>Idiomarinaceae</taxon>
        <taxon>Aliidiomarina</taxon>
    </lineage>
</organism>
<dbReference type="InterPro" id="IPR005248">
    <property type="entry name" value="NadD/NMNAT"/>
</dbReference>
<dbReference type="CDD" id="cd02165">
    <property type="entry name" value="NMNAT"/>
    <property type="match status" value="1"/>
</dbReference>
<name>A0A432W5G5_9GAMM</name>
<dbReference type="GO" id="GO:0009435">
    <property type="term" value="P:NAD+ biosynthetic process"/>
    <property type="evidence" value="ECO:0007669"/>
    <property type="project" value="UniProtKB-UniRule"/>
</dbReference>
<dbReference type="EC" id="2.7.7.18" evidence="11"/>
<dbReference type="OrthoDB" id="5295945at2"/>
<comment type="pathway">
    <text evidence="2 11">Cofactor biosynthesis; NAD(+) biosynthesis; deamido-NAD(+) from nicotinate D-ribonucleotide: step 1/1.</text>
</comment>
<keyword evidence="5 11" id="KW-0808">Transferase</keyword>
<dbReference type="Proteomes" id="UP000288293">
    <property type="component" value="Unassembled WGS sequence"/>
</dbReference>
<evidence type="ECO:0000256" key="5">
    <source>
        <dbReference type="ARBA" id="ARBA00022679"/>
    </source>
</evidence>
<evidence type="ECO:0000256" key="3">
    <source>
        <dbReference type="ARBA" id="ARBA00009014"/>
    </source>
</evidence>
<dbReference type="Pfam" id="PF01467">
    <property type="entry name" value="CTP_transf_like"/>
    <property type="match status" value="1"/>
</dbReference>
<evidence type="ECO:0000256" key="4">
    <source>
        <dbReference type="ARBA" id="ARBA00022642"/>
    </source>
</evidence>
<protein>
    <recommendedName>
        <fullName evidence="11">Probable nicotinate-nucleotide adenylyltransferase</fullName>
        <ecNumber evidence="11">2.7.7.18</ecNumber>
    </recommendedName>
    <alternativeName>
        <fullName evidence="11">Deamido-NAD(+) diphosphorylase</fullName>
    </alternativeName>
    <alternativeName>
        <fullName evidence="11">Deamido-NAD(+) pyrophosphorylase</fullName>
    </alternativeName>
    <alternativeName>
        <fullName evidence="11">Nicotinate mononucleotide adenylyltransferase</fullName>
        <shortName evidence="11">NaMN adenylyltransferase</shortName>
    </alternativeName>
</protein>
<dbReference type="UniPathway" id="UPA00253">
    <property type="reaction ID" value="UER00332"/>
</dbReference>
<dbReference type="RefSeq" id="WP_126801979.1">
    <property type="nucleotide sequence ID" value="NZ_PIPL01000001.1"/>
</dbReference>
<dbReference type="NCBIfam" id="TIGR00125">
    <property type="entry name" value="cyt_tran_rel"/>
    <property type="match status" value="1"/>
</dbReference>
<dbReference type="Gene3D" id="3.40.50.620">
    <property type="entry name" value="HUPs"/>
    <property type="match status" value="1"/>
</dbReference>
<accession>A0A432W5G5</accession>
<evidence type="ECO:0000256" key="1">
    <source>
        <dbReference type="ARBA" id="ARBA00002324"/>
    </source>
</evidence>
<evidence type="ECO:0000256" key="2">
    <source>
        <dbReference type="ARBA" id="ARBA00005019"/>
    </source>
</evidence>
<dbReference type="InterPro" id="IPR014729">
    <property type="entry name" value="Rossmann-like_a/b/a_fold"/>
</dbReference>
<dbReference type="GO" id="GO:0004515">
    <property type="term" value="F:nicotinate-nucleotide adenylyltransferase activity"/>
    <property type="evidence" value="ECO:0007669"/>
    <property type="project" value="UniProtKB-UniRule"/>
</dbReference>
<keyword evidence="9 11" id="KW-0520">NAD</keyword>
<evidence type="ECO:0000256" key="11">
    <source>
        <dbReference type="HAMAP-Rule" id="MF_00244"/>
    </source>
</evidence>
<sequence>MNHSFEGPVALLGGTFDPIHYGHIKPALTLADTLGWQQIRLQPCFSPPHRKPPEASDQQRLQMVRLAAELDCRLVADDWELRQGQPTRTVHTLSHLQAEYPRQSLHFIMGMDSFLSLTSWLNWQQLLTLAHLVVLPRPGYELNNASATLQQLLVNAETDKPAELQSGSGRIYIAQTPAFNISATELRQQLKDNPDCPELLPLNIFQYIRQQGLYQ</sequence>
<evidence type="ECO:0000256" key="7">
    <source>
        <dbReference type="ARBA" id="ARBA00022741"/>
    </source>
</evidence>
<dbReference type="AlphaFoldDB" id="A0A432W5G5"/>
<dbReference type="NCBIfam" id="TIGR00482">
    <property type="entry name" value="nicotinate (nicotinamide) nucleotide adenylyltransferase"/>
    <property type="match status" value="1"/>
</dbReference>
<keyword evidence="4 11" id="KW-0662">Pyridine nucleotide biosynthesis</keyword>
<dbReference type="PANTHER" id="PTHR39321:SF3">
    <property type="entry name" value="PHOSPHOPANTETHEINE ADENYLYLTRANSFERASE"/>
    <property type="match status" value="1"/>
</dbReference>